<keyword evidence="4 6" id="KW-0732">Signal</keyword>
<keyword evidence="3" id="KW-0813">Transport</keyword>
<feature type="domain" description="Fe/B12 periplasmic-binding" evidence="7">
    <location>
        <begin position="64"/>
        <end position="329"/>
    </location>
</feature>
<dbReference type="PROSITE" id="PS50983">
    <property type="entry name" value="FE_B12_PBP"/>
    <property type="match status" value="1"/>
</dbReference>
<dbReference type="AlphaFoldDB" id="A0AA95BSR2"/>
<evidence type="ECO:0000256" key="5">
    <source>
        <dbReference type="SAM" id="MobiDB-lite"/>
    </source>
</evidence>
<dbReference type="PANTHER" id="PTHR30532:SF1">
    <property type="entry name" value="IRON(3+)-HYDROXAMATE-BINDING PROTEIN FHUD"/>
    <property type="match status" value="1"/>
</dbReference>
<dbReference type="PROSITE" id="PS51257">
    <property type="entry name" value="PROKAR_LIPOPROTEIN"/>
    <property type="match status" value="1"/>
</dbReference>
<dbReference type="InterPro" id="IPR051313">
    <property type="entry name" value="Bact_iron-sidero_bind"/>
</dbReference>
<organism evidence="8 9">
    <name type="scientific">Glutamicibacter halophytocola</name>
    <dbReference type="NCBI Taxonomy" id="1933880"/>
    <lineage>
        <taxon>Bacteria</taxon>
        <taxon>Bacillati</taxon>
        <taxon>Actinomycetota</taxon>
        <taxon>Actinomycetes</taxon>
        <taxon>Micrococcales</taxon>
        <taxon>Micrococcaceae</taxon>
        <taxon>Glutamicibacter</taxon>
    </lineage>
</organism>
<protein>
    <submittedName>
        <fullName evidence="8">ABC transporter substrate-binding protein</fullName>
    </submittedName>
</protein>
<accession>A0AA95BSR2</accession>
<feature type="signal peptide" evidence="6">
    <location>
        <begin position="1"/>
        <end position="25"/>
    </location>
</feature>
<dbReference type="GO" id="GO:1901678">
    <property type="term" value="P:iron coordination entity transport"/>
    <property type="evidence" value="ECO:0007669"/>
    <property type="project" value="UniProtKB-ARBA"/>
</dbReference>
<feature type="chain" id="PRO_5041720164" evidence="6">
    <location>
        <begin position="26"/>
        <end position="329"/>
    </location>
</feature>
<evidence type="ECO:0000256" key="6">
    <source>
        <dbReference type="SAM" id="SignalP"/>
    </source>
</evidence>
<proteinExistence type="inferred from homology"/>
<dbReference type="PANTHER" id="PTHR30532">
    <property type="entry name" value="IRON III DICITRATE-BINDING PERIPLASMIC PROTEIN"/>
    <property type="match status" value="1"/>
</dbReference>
<evidence type="ECO:0000256" key="4">
    <source>
        <dbReference type="ARBA" id="ARBA00022729"/>
    </source>
</evidence>
<feature type="region of interest" description="Disordered" evidence="5">
    <location>
        <begin position="28"/>
        <end position="55"/>
    </location>
</feature>
<dbReference type="Proteomes" id="UP001060018">
    <property type="component" value="Chromosome"/>
</dbReference>
<dbReference type="InterPro" id="IPR002491">
    <property type="entry name" value="ABC_transptr_periplasmic_BD"/>
</dbReference>
<evidence type="ECO:0000259" key="7">
    <source>
        <dbReference type="PROSITE" id="PS50983"/>
    </source>
</evidence>
<evidence type="ECO:0000256" key="1">
    <source>
        <dbReference type="ARBA" id="ARBA00004196"/>
    </source>
</evidence>
<dbReference type="Gene3D" id="3.40.50.1980">
    <property type="entry name" value="Nitrogenase molybdenum iron protein domain"/>
    <property type="match status" value="2"/>
</dbReference>
<dbReference type="GO" id="GO:0030288">
    <property type="term" value="C:outer membrane-bounded periplasmic space"/>
    <property type="evidence" value="ECO:0007669"/>
    <property type="project" value="TreeGrafter"/>
</dbReference>
<name>A0AA95BSR2_9MICC</name>
<dbReference type="KEGG" id="gar:AOZ07_06960"/>
<gene>
    <name evidence="8" type="ORF">NUH22_06800</name>
</gene>
<comment type="similarity">
    <text evidence="2">Belongs to the bacterial solute-binding protein 8 family.</text>
</comment>
<sequence length="329" mass="35748">MPRITPRAFMAPAALLALASLSLTGCGQTSGQAAEDASPSADQAPLKTVDPQGHEVSLDNQPAAALGFYTTDVDILATLGIPLAAEQPIRGDSGFTTFPDYFPQEALSGVTPFANYPEFNYERVLGAGPDFILNGLGYDAEVHEKLAAIAPTYTTNAFDGESWQSHFERTAKDLGRQEQYDQWLNAYEEHGAEAKKSIDAAGNGDLTVATLGYWDGKVNVDCYSYLECGVFDTIGLKTEKLSKQKGLSLSLEELDQLKNVDAVWMSMGVGDDARAELDKSIAAMEKSPYWKNLPFVKNNRIYTYNMEMTYGSPSGAVAFMDQVRSDLAK</sequence>
<evidence type="ECO:0000256" key="3">
    <source>
        <dbReference type="ARBA" id="ARBA00022448"/>
    </source>
</evidence>
<evidence type="ECO:0000313" key="8">
    <source>
        <dbReference type="EMBL" id="UUX60314.1"/>
    </source>
</evidence>
<reference evidence="8" key="1">
    <citation type="journal article" date="2022" name="Pest Manag. Sci.">
        <title>Glutamicibacter halophytocola-mediated host fitness of potato tuber moth on Solanaceae crops.</title>
        <authorList>
            <person name="Wang W."/>
            <person name="Xiao G."/>
            <person name="Du G."/>
            <person name="Chang L."/>
            <person name="Yang Y."/>
            <person name="Ye J."/>
            <person name="Chen B."/>
        </authorList>
    </citation>
    <scope>NUCLEOTIDE SEQUENCE</scope>
    <source>
        <strain evidence="8">S2</strain>
    </source>
</reference>
<evidence type="ECO:0000313" key="9">
    <source>
        <dbReference type="Proteomes" id="UP001060018"/>
    </source>
</evidence>
<evidence type="ECO:0000256" key="2">
    <source>
        <dbReference type="ARBA" id="ARBA00008814"/>
    </source>
</evidence>
<dbReference type="Pfam" id="PF01497">
    <property type="entry name" value="Peripla_BP_2"/>
    <property type="match status" value="1"/>
</dbReference>
<dbReference type="EMBL" id="CP102487">
    <property type="protein sequence ID" value="UUX60314.1"/>
    <property type="molecule type" value="Genomic_DNA"/>
</dbReference>
<comment type="subcellular location">
    <subcellularLocation>
        <location evidence="1">Cell envelope</location>
    </subcellularLocation>
</comment>
<dbReference type="RefSeq" id="WP_060701350.1">
    <property type="nucleotide sequence ID" value="NZ_CP012750.1"/>
</dbReference>
<dbReference type="SUPFAM" id="SSF53807">
    <property type="entry name" value="Helical backbone' metal receptor"/>
    <property type="match status" value="1"/>
</dbReference>